<accession>A0A2C6L1P4</accession>
<feature type="compositionally biased region" description="Basic and acidic residues" evidence="1">
    <location>
        <begin position="478"/>
        <end position="488"/>
    </location>
</feature>
<feature type="compositionally biased region" description="Polar residues" evidence="1">
    <location>
        <begin position="728"/>
        <end position="739"/>
    </location>
</feature>
<dbReference type="AlphaFoldDB" id="A0A2C6L1P4"/>
<feature type="compositionally biased region" description="Polar residues" evidence="1">
    <location>
        <begin position="747"/>
        <end position="757"/>
    </location>
</feature>
<feature type="compositionally biased region" description="Basic and acidic residues" evidence="1">
    <location>
        <begin position="771"/>
        <end position="784"/>
    </location>
</feature>
<dbReference type="EMBL" id="MIGC01001406">
    <property type="protein sequence ID" value="PHJ22937.1"/>
    <property type="molecule type" value="Genomic_DNA"/>
</dbReference>
<dbReference type="OrthoDB" id="331786at2759"/>
<sequence>MNLPPLLMYLRALRSQSGGWRKEIFSSPSPVPSISCPECGCISSYSPPARVLSPSISPTCYPRKPNTDYMDSSSSRSSGRYSRRLLYCYDSPPLSLSSTHFVLHYSSSSSSSHSQPFPPSPRAFTSSESRDAGNGVTFSCYKFVRDWRPFSSRPSASFPRSSVTPSSSSRSFMKRGEGVMNRSLTRKAREDEVAGVWGRGETEHDNSGYCGEKKRKQFRQGSQGGERGGGLLKELMETAADLLTKQKTKVGQDFLFSPSILTTPDTEDGTATSSRGTQHVFLTRFQTAVQPGGWGIFRGGDGQGGSVILFSPLLLFLVCPLLTLGCYAWIWKAFWRPLKFEEGKVQGKERRNKEHSDGEDWSREEESLRGQANKGGLSKPTTGTEEERKVGAGYRPFPISLAGIYASDLMNHLGPYFPSHLELRGVCERAFHEIQLPWLQREARSACLATLQSMLQYPAVAENFSASKLPCLLPCHTESERGNEDESPARSVDQQSNGLSEDILGYSSSSLLENIEERENLELLKQRNCGKEKEESVRGKGEQEEEDNGASKEEKEGKDLTSGENDGEVNAHCCVEKKYPLEIHLAVFVNPIEIRGSNGTVTIKKQSTEWMMELSSLLKILHHTPIEHRVVPYSLLKRLVNTHEEFWSREPRLEELRALILSKFLETIGGRLRSGEWHDISRRTIKLMNQLIEGRVKGRKDASPPHDPSSSKSVDKAHDPLSLGPSPEGTQEQTDSPSSLERVARNSAENSKASISAKSVDGLRGSFGGGKPEHALHAGEDRDSLPSSTKDLAHSTALAVLPSSGSSCLPRSSSLSFSETSGLATSPTQSSSLLLVPVPPPQPRQSPPLKMKLFLQDIEAAVGCAFGIVFIGLLSRRTGGEALFADGGKMVLTFLRSLRGIACLEGVYRLERHFIRTPLYHQDEKVMLQTSLGMCVGNGLLLAFVLRTHKYAMLPFILLRLRDMLNTDLLVC</sequence>
<feature type="region of interest" description="Disordered" evidence="1">
    <location>
        <begin position="152"/>
        <end position="173"/>
    </location>
</feature>
<dbReference type="GeneID" id="94426623"/>
<organism evidence="2 3">
    <name type="scientific">Cystoisospora suis</name>
    <dbReference type="NCBI Taxonomy" id="483139"/>
    <lineage>
        <taxon>Eukaryota</taxon>
        <taxon>Sar</taxon>
        <taxon>Alveolata</taxon>
        <taxon>Apicomplexa</taxon>
        <taxon>Conoidasida</taxon>
        <taxon>Coccidia</taxon>
        <taxon>Eucoccidiorida</taxon>
        <taxon>Eimeriorina</taxon>
        <taxon>Sarcocystidae</taxon>
        <taxon>Cystoisospora</taxon>
    </lineage>
</organism>
<feature type="region of interest" description="Disordered" evidence="1">
    <location>
        <begin position="819"/>
        <end position="843"/>
    </location>
</feature>
<feature type="compositionally biased region" description="Basic and acidic residues" evidence="1">
    <location>
        <begin position="345"/>
        <end position="368"/>
    </location>
</feature>
<feature type="region of interest" description="Disordered" evidence="1">
    <location>
        <begin position="526"/>
        <end position="567"/>
    </location>
</feature>
<feature type="region of interest" description="Disordered" evidence="1">
    <location>
        <begin position="696"/>
        <end position="790"/>
    </location>
</feature>
<gene>
    <name evidence="2" type="ORF">CSUI_003214</name>
</gene>
<keyword evidence="3" id="KW-1185">Reference proteome</keyword>
<dbReference type="Proteomes" id="UP000221165">
    <property type="component" value="Unassembled WGS sequence"/>
</dbReference>
<evidence type="ECO:0000256" key="1">
    <source>
        <dbReference type="SAM" id="MobiDB-lite"/>
    </source>
</evidence>
<proteinExistence type="predicted"/>
<feature type="compositionally biased region" description="Basic and acidic residues" evidence="1">
    <location>
        <begin position="526"/>
        <end position="542"/>
    </location>
</feature>
<feature type="region of interest" description="Disordered" evidence="1">
    <location>
        <begin position="109"/>
        <end position="129"/>
    </location>
</feature>
<dbReference type="VEuPathDB" id="ToxoDB:CSUI_003214"/>
<dbReference type="RefSeq" id="XP_067924614.1">
    <property type="nucleotide sequence ID" value="XM_068063412.1"/>
</dbReference>
<reference evidence="2 3" key="1">
    <citation type="journal article" date="2017" name="Int. J. Parasitol.">
        <title>The genome of the protozoan parasite Cystoisospora suis and a reverse vaccinology approach to identify vaccine candidates.</title>
        <authorList>
            <person name="Palmieri N."/>
            <person name="Shrestha A."/>
            <person name="Ruttkowski B."/>
            <person name="Beck T."/>
            <person name="Vogl C."/>
            <person name="Tomley F."/>
            <person name="Blake D.P."/>
            <person name="Joachim A."/>
        </authorList>
    </citation>
    <scope>NUCLEOTIDE SEQUENCE [LARGE SCALE GENOMIC DNA]</scope>
    <source>
        <strain evidence="2 3">Wien I</strain>
    </source>
</reference>
<feature type="region of interest" description="Disordered" evidence="1">
    <location>
        <begin position="478"/>
        <end position="500"/>
    </location>
</feature>
<feature type="region of interest" description="Disordered" evidence="1">
    <location>
        <begin position="204"/>
        <end position="227"/>
    </location>
</feature>
<feature type="compositionally biased region" description="Low complexity" evidence="1">
    <location>
        <begin position="152"/>
        <end position="171"/>
    </location>
</feature>
<feature type="region of interest" description="Disordered" evidence="1">
    <location>
        <begin position="345"/>
        <end position="389"/>
    </location>
</feature>
<protein>
    <submittedName>
        <fullName evidence="2">Uncharacterized protein</fullName>
    </submittedName>
</protein>
<name>A0A2C6L1P4_9APIC</name>
<feature type="compositionally biased region" description="Low complexity" evidence="1">
    <location>
        <begin position="819"/>
        <end position="836"/>
    </location>
</feature>
<evidence type="ECO:0000313" key="2">
    <source>
        <dbReference type="EMBL" id="PHJ22937.1"/>
    </source>
</evidence>
<comment type="caution">
    <text evidence="2">The sequence shown here is derived from an EMBL/GenBank/DDBJ whole genome shotgun (WGS) entry which is preliminary data.</text>
</comment>
<evidence type="ECO:0000313" key="3">
    <source>
        <dbReference type="Proteomes" id="UP000221165"/>
    </source>
</evidence>
<feature type="compositionally biased region" description="Basic and acidic residues" evidence="1">
    <location>
        <begin position="549"/>
        <end position="561"/>
    </location>
</feature>